<dbReference type="OMA" id="ENIMAYM"/>
<proteinExistence type="predicted"/>
<dbReference type="Proteomes" id="UP000054270">
    <property type="component" value="Unassembled WGS sequence"/>
</dbReference>
<dbReference type="EMBL" id="KN817575">
    <property type="protein sequence ID" value="KJA19668.1"/>
    <property type="molecule type" value="Genomic_DNA"/>
</dbReference>
<feature type="region of interest" description="Disordered" evidence="1">
    <location>
        <begin position="660"/>
        <end position="691"/>
    </location>
</feature>
<protein>
    <recommendedName>
        <fullName evidence="4">CxC2-like cysteine cluster KDZ transposase-associated domain-containing protein</fullName>
    </recommendedName>
</protein>
<evidence type="ECO:0000313" key="2">
    <source>
        <dbReference type="EMBL" id="KJA19668.1"/>
    </source>
</evidence>
<dbReference type="OrthoDB" id="3149508at2759"/>
<evidence type="ECO:0008006" key="4">
    <source>
        <dbReference type="Google" id="ProtNLM"/>
    </source>
</evidence>
<evidence type="ECO:0000313" key="3">
    <source>
        <dbReference type="Proteomes" id="UP000054270"/>
    </source>
</evidence>
<organism evidence="2 3">
    <name type="scientific">Hypholoma sublateritium (strain FD-334 SS-4)</name>
    <dbReference type="NCBI Taxonomy" id="945553"/>
    <lineage>
        <taxon>Eukaryota</taxon>
        <taxon>Fungi</taxon>
        <taxon>Dikarya</taxon>
        <taxon>Basidiomycota</taxon>
        <taxon>Agaricomycotina</taxon>
        <taxon>Agaricomycetes</taxon>
        <taxon>Agaricomycetidae</taxon>
        <taxon>Agaricales</taxon>
        <taxon>Agaricineae</taxon>
        <taxon>Strophariaceae</taxon>
        <taxon>Hypholoma</taxon>
    </lineage>
</organism>
<dbReference type="Pfam" id="PF18758">
    <property type="entry name" value="KDZ"/>
    <property type="match status" value="2"/>
</dbReference>
<keyword evidence="3" id="KW-1185">Reference proteome</keyword>
<dbReference type="STRING" id="945553.A0A0D2M8P9"/>
<sequence>MAFTFQLLEQFNLLHVEAKISAYDYIGYIRRLSDNAFTHQVTDPYSQFRLVSRVWDLLTSTKRQGHYHDLNKLLVPLGRQPDSLVVSCPACPDPLINMDAKWRDTPQHLRHINQFQWTVDGNFHLNKYMKNTDPDDISLYDGKAYFPRNDEYKRYLDGIPINSKEKVICDHLKAMEKQNRKKFKNMDVTGVVQIQCSHVMVKSTVDLQLGERFANTDYAITLAIRQYQSGNLTDDVIDILLSYDISCGYCVNALERFSHNFEDLADTVKKFRWLIPLLHVQNHKNDSEMIWAESNQLGAQTRQMNAGHRHNTIINVMSDWNWKKVANMANALMNDIRKAKTLYTQKRDIMKGLTELYAEKVPLWNQADRQAQTKKPGKEIECVYRQRPQKLLSQSRVYELMLKEDEKKEHTSVWGTQLPSKGAVAAMLNNALKIGSLQRKIIQKLAQGKSGKRNTTDAEIKNDRQQVLTRIERLRMSQKILTPQIEPYLMEHIRERPEPELEKLYLPSDFDNIRNRAMLGLEEVGEAQRLMVEGAANDAIQRVQSIAKTLSNAVKDKKDNASGQTQQTRATATLTELKFWLDLTIEDYNALRHMLINLGMPTADTLYRELKESDTFRKPAGAKHALGDTYWNDGAVWTNTGVTGGARAPSGSQVIAESAIATQGTRAAKRKAKSPSPQRSKKSKTDSNTPKEDGWIWLFGLTPTNDVSSEDLQKWMDEEDRVQWFRAEAEMLRWREELEIRQADYLRCIRYFDTMSHIWMDAQANCTPSSSIDLGKRAYARKKSQMYKDMASYARDLLISEGYGYLLEDGKALHEHMDEFRSRPENIMAYMDVLTTSSAGPSQ</sequence>
<evidence type="ECO:0000256" key="1">
    <source>
        <dbReference type="SAM" id="MobiDB-lite"/>
    </source>
</evidence>
<reference evidence="3" key="1">
    <citation type="submission" date="2014-04" db="EMBL/GenBank/DDBJ databases">
        <title>Evolutionary Origins and Diversification of the Mycorrhizal Mutualists.</title>
        <authorList>
            <consortium name="DOE Joint Genome Institute"/>
            <consortium name="Mycorrhizal Genomics Consortium"/>
            <person name="Kohler A."/>
            <person name="Kuo A."/>
            <person name="Nagy L.G."/>
            <person name="Floudas D."/>
            <person name="Copeland A."/>
            <person name="Barry K.W."/>
            <person name="Cichocki N."/>
            <person name="Veneault-Fourrey C."/>
            <person name="LaButti K."/>
            <person name="Lindquist E.A."/>
            <person name="Lipzen A."/>
            <person name="Lundell T."/>
            <person name="Morin E."/>
            <person name="Murat C."/>
            <person name="Riley R."/>
            <person name="Ohm R."/>
            <person name="Sun H."/>
            <person name="Tunlid A."/>
            <person name="Henrissat B."/>
            <person name="Grigoriev I.V."/>
            <person name="Hibbett D.S."/>
            <person name="Martin F."/>
        </authorList>
    </citation>
    <scope>NUCLEOTIDE SEQUENCE [LARGE SCALE GENOMIC DNA]</scope>
    <source>
        <strain evidence="3">FD-334 SS-4</strain>
    </source>
</reference>
<dbReference type="InterPro" id="IPR040521">
    <property type="entry name" value="KDZ"/>
</dbReference>
<name>A0A0D2M8P9_HYPSF</name>
<dbReference type="AlphaFoldDB" id="A0A0D2M8P9"/>
<gene>
    <name evidence="2" type="ORF">HYPSUDRAFT_204406</name>
</gene>
<accession>A0A0D2M8P9</accession>